<feature type="binding site" evidence="10">
    <location>
        <position position="238"/>
    </location>
    <ligand>
        <name>[2Fe-2S] cluster</name>
        <dbReference type="ChEBI" id="CHEBI:190135"/>
    </ligand>
</feature>
<evidence type="ECO:0000256" key="10">
    <source>
        <dbReference type="HAMAP-Rule" id="MF_03115"/>
    </source>
</evidence>
<feature type="region of interest" description="Fe-S binding site B" evidence="10">
    <location>
        <begin position="264"/>
        <end position="278"/>
    </location>
</feature>
<keyword evidence="7 10" id="KW-0408">Iron</keyword>
<comment type="cofactor">
    <cofactor evidence="10">
        <name>[2Fe-2S] cluster</name>
        <dbReference type="ChEBI" id="CHEBI:190135"/>
    </cofactor>
</comment>
<evidence type="ECO:0000256" key="8">
    <source>
        <dbReference type="ARBA" id="ARBA00023014"/>
    </source>
</evidence>
<comment type="domain">
    <text evidence="10">The C-terminal domain binds 2 Fe-S clusters but is otherwise mostly in an intrinsically disordered conformation.</text>
</comment>
<keyword evidence="5 10" id="KW-0001">2Fe-2S</keyword>
<comment type="similarity">
    <text evidence="2 10">Belongs to the anamorsin family.</text>
</comment>
<dbReference type="Pfam" id="PF20922">
    <property type="entry name" value="Anamorsin_N"/>
    <property type="match status" value="1"/>
</dbReference>
<evidence type="ECO:0000313" key="14">
    <source>
        <dbReference type="Proteomes" id="UP001347796"/>
    </source>
</evidence>
<comment type="cofactor">
    <cofactor evidence="1 10">
        <name>[4Fe-4S] cluster</name>
        <dbReference type="ChEBI" id="CHEBI:49883"/>
    </cofactor>
</comment>
<dbReference type="InterPro" id="IPR029063">
    <property type="entry name" value="SAM-dependent_MTases_sf"/>
</dbReference>
<comment type="domain">
    <text evidence="10">The twin Cx2C motifs are involved in the recognition by the mitochondrial MIA40-ERV1 disulfide relay system. The formation of 2 disulfide bonds in the Cx2C motifs through dithiol/disulfide exchange reactions effectively traps the protein in the mitochondrial intermembrane space.</text>
</comment>
<feature type="binding site" evidence="10">
    <location>
        <position position="231"/>
    </location>
    <ligand>
        <name>[2Fe-2S] cluster</name>
        <dbReference type="ChEBI" id="CHEBI:190135"/>
    </ligand>
</feature>
<keyword evidence="14" id="KW-1185">Reference proteome</keyword>
<dbReference type="EMBL" id="JAZGQO010000006">
    <property type="protein sequence ID" value="KAK6185963.1"/>
    <property type="molecule type" value="Genomic_DNA"/>
</dbReference>
<keyword evidence="4 10" id="KW-0963">Cytoplasm</keyword>
<sequence length="303" mass="32630">MESITVKDGQKVLVLWGGQQPSANVTDVINNLTKKVGETGKIQLEHIDRLALAPHSDSSFDIVVSGVLEPGVIYHNIDNLAVMCRVLCPGGKIYLREIINKTETTEQLKTSDSLVSELKLSGFVNISQPSSVQLSDDDKSVLSRLNNSGNIDLVQIEGSKPNYEIGSSTQLKLNFTKKTNAKPAVDPNVAKVWTLSSDDIDDGDVELVDSDTLLDEEDLKKPDPASLKANCGTRKKACKDCTCGLAEQIEADNPKKSAAPISACGSCYLGDAFRCSSCPYLGMPAFKPGEKVSLSQRQLKADA</sequence>
<dbReference type="Pfam" id="PF05093">
    <property type="entry name" value="CIAPIN1"/>
    <property type="match status" value="2"/>
</dbReference>
<evidence type="ECO:0000259" key="11">
    <source>
        <dbReference type="Pfam" id="PF05093"/>
    </source>
</evidence>
<feature type="short sequence motif" description="Cx2C motif 2" evidence="10">
    <location>
        <begin position="275"/>
        <end position="278"/>
    </location>
</feature>
<keyword evidence="9 10" id="KW-0496">Mitochondrion</keyword>
<comment type="function">
    <text evidence="10">Component of the cytosolic iron-sulfur (Fe-S) protein assembly (CIA) machinery. Required for the maturation of extramitochondrial Fe-S proteins. Part of an electron transfer chain functioning in an early step of cytosolic Fe-S biogenesis, facilitating the de novo assembly of a [4Fe-4S] cluster on the cytosolic Fe-S scaffold complex. Electrons are transferred from NADPH via a FAD- and FMN-containing diflavin oxidoreductase. Together with the diflavin oxidoreductase, also required for the assembly of the diferric tyrosyl radical cofactor of ribonucleotide reductase (RNR), probably by providing electrons for reduction during radical cofactor maturation in the catalytic small subunit.</text>
</comment>
<evidence type="ECO:0000256" key="5">
    <source>
        <dbReference type="ARBA" id="ARBA00022714"/>
    </source>
</evidence>
<dbReference type="PANTHER" id="PTHR13273">
    <property type="entry name" value="ANAMORSIN"/>
    <property type="match status" value="1"/>
</dbReference>
<comment type="subunit">
    <text evidence="10">Monomer.</text>
</comment>
<keyword evidence="8 10" id="KW-0411">Iron-sulfur</keyword>
<comment type="domain">
    <text evidence="10">The N-terminal domain has structural similarity with S-adenosyl-L-methionine-dependent methyltransferases, but does not bind S-adenosyl-L-methionine. It is required for correct assembly of the 2 Fe-S clusters.</text>
</comment>
<evidence type="ECO:0000256" key="4">
    <source>
        <dbReference type="ARBA" id="ARBA00022490"/>
    </source>
</evidence>
<evidence type="ECO:0000256" key="6">
    <source>
        <dbReference type="ARBA" id="ARBA00022723"/>
    </source>
</evidence>
<comment type="subcellular location">
    <subcellularLocation>
        <location evidence="10">Cytoplasm</location>
    </subcellularLocation>
    <subcellularLocation>
        <location evidence="10">Mitochondrion intermembrane space</location>
    </subcellularLocation>
</comment>
<dbReference type="GO" id="GO:0009055">
    <property type="term" value="F:electron transfer activity"/>
    <property type="evidence" value="ECO:0007669"/>
    <property type="project" value="UniProtKB-UniRule"/>
</dbReference>
<feature type="binding site" evidence="10">
    <location>
        <position position="264"/>
    </location>
    <ligand>
        <name>[4Fe-4S] cluster</name>
        <dbReference type="ChEBI" id="CHEBI:49883"/>
    </ligand>
</feature>
<dbReference type="InterPro" id="IPR046408">
    <property type="entry name" value="CIAPIN1"/>
</dbReference>
<feature type="short sequence motif" description="Cx2C motif 1" evidence="10">
    <location>
        <begin position="264"/>
        <end position="267"/>
    </location>
</feature>
<dbReference type="SUPFAM" id="SSF53335">
    <property type="entry name" value="S-adenosyl-L-methionine-dependent methyltransferases"/>
    <property type="match status" value="1"/>
</dbReference>
<accession>A0AAN8K604</accession>
<evidence type="ECO:0000259" key="12">
    <source>
        <dbReference type="Pfam" id="PF20922"/>
    </source>
</evidence>
<evidence type="ECO:0000256" key="2">
    <source>
        <dbReference type="ARBA" id="ARBA00008169"/>
    </source>
</evidence>
<dbReference type="InterPro" id="IPR007785">
    <property type="entry name" value="Anamorsin"/>
</dbReference>
<proteinExistence type="inferred from homology"/>
<feature type="domain" description="Anamorsin C-terminal" evidence="11">
    <location>
        <begin position="228"/>
        <end position="257"/>
    </location>
</feature>
<dbReference type="Proteomes" id="UP001347796">
    <property type="component" value="Unassembled WGS sequence"/>
</dbReference>
<feature type="domain" description="Anamorsin N-terminal" evidence="12">
    <location>
        <begin position="9"/>
        <end position="168"/>
    </location>
</feature>
<dbReference type="GO" id="GO:0051539">
    <property type="term" value="F:4 iron, 4 sulfur cluster binding"/>
    <property type="evidence" value="ECO:0007669"/>
    <property type="project" value="UniProtKB-KW"/>
</dbReference>
<dbReference type="Gene3D" id="3.40.50.150">
    <property type="entry name" value="Vaccinia Virus protein VP39"/>
    <property type="match status" value="1"/>
</dbReference>
<feature type="binding site" evidence="10">
    <location>
        <position position="267"/>
    </location>
    <ligand>
        <name>[4Fe-4S] cluster</name>
        <dbReference type="ChEBI" id="CHEBI:49883"/>
    </ligand>
</feature>
<keyword evidence="3 10" id="KW-0004">4Fe-4S</keyword>
<gene>
    <name evidence="13" type="ORF">SNE40_008089</name>
</gene>
<dbReference type="HAMAP" id="MF_03115">
    <property type="entry name" value="Anamorsin"/>
    <property type="match status" value="1"/>
</dbReference>
<feature type="binding site" evidence="10">
    <location>
        <position position="241"/>
    </location>
    <ligand>
        <name>[2Fe-2S] cluster</name>
        <dbReference type="ChEBI" id="CHEBI:190135"/>
    </ligand>
</feature>
<dbReference type="InterPro" id="IPR049011">
    <property type="entry name" value="Anamorsin_N_metazoan"/>
</dbReference>
<feature type="domain" description="Anamorsin C-terminal" evidence="11">
    <location>
        <begin position="261"/>
        <end position="294"/>
    </location>
</feature>
<dbReference type="GO" id="GO:0046872">
    <property type="term" value="F:metal ion binding"/>
    <property type="evidence" value="ECO:0007669"/>
    <property type="project" value="UniProtKB-KW"/>
</dbReference>
<dbReference type="GO" id="GO:0005758">
    <property type="term" value="C:mitochondrial intermembrane space"/>
    <property type="evidence" value="ECO:0007669"/>
    <property type="project" value="UniProtKB-SubCell"/>
</dbReference>
<evidence type="ECO:0000256" key="7">
    <source>
        <dbReference type="ARBA" id="ARBA00023004"/>
    </source>
</evidence>
<feature type="binding site" evidence="10">
    <location>
        <position position="275"/>
    </location>
    <ligand>
        <name>[4Fe-4S] cluster</name>
        <dbReference type="ChEBI" id="CHEBI:49883"/>
    </ligand>
</feature>
<comment type="caution">
    <text evidence="10">Lacks conserved residue(s) required for the propagation of feature annotation.</text>
</comment>
<comment type="caution">
    <text evidence="13">The sequence shown here is derived from an EMBL/GenBank/DDBJ whole genome shotgun (WGS) entry which is preliminary data.</text>
</comment>
<evidence type="ECO:0000256" key="3">
    <source>
        <dbReference type="ARBA" id="ARBA00022485"/>
    </source>
</evidence>
<keyword evidence="6 10" id="KW-0479">Metal-binding</keyword>
<evidence type="ECO:0000256" key="9">
    <source>
        <dbReference type="ARBA" id="ARBA00023128"/>
    </source>
</evidence>
<evidence type="ECO:0000256" key="1">
    <source>
        <dbReference type="ARBA" id="ARBA00001966"/>
    </source>
</evidence>
<evidence type="ECO:0000313" key="13">
    <source>
        <dbReference type="EMBL" id="KAK6185963.1"/>
    </source>
</evidence>
<reference evidence="13 14" key="1">
    <citation type="submission" date="2024-01" db="EMBL/GenBank/DDBJ databases">
        <title>The genome of the rayed Mediterranean limpet Patella caerulea (Linnaeus, 1758).</title>
        <authorList>
            <person name="Anh-Thu Weber A."/>
            <person name="Halstead-Nussloch G."/>
        </authorList>
    </citation>
    <scope>NUCLEOTIDE SEQUENCE [LARGE SCALE GENOMIC DNA]</scope>
    <source>
        <strain evidence="13">AATW-2023a</strain>
        <tissue evidence="13">Whole specimen</tissue>
    </source>
</reference>
<feature type="binding site" evidence="10">
    <location>
        <position position="243"/>
    </location>
    <ligand>
        <name>[2Fe-2S] cluster</name>
        <dbReference type="ChEBI" id="CHEBI:190135"/>
    </ligand>
</feature>
<dbReference type="PANTHER" id="PTHR13273:SF14">
    <property type="entry name" value="ANAMORSIN"/>
    <property type="match status" value="1"/>
</dbReference>
<feature type="binding site" evidence="10">
    <location>
        <position position="278"/>
    </location>
    <ligand>
        <name>[4Fe-4S] cluster</name>
        <dbReference type="ChEBI" id="CHEBI:49883"/>
    </ligand>
</feature>
<protein>
    <recommendedName>
        <fullName evidence="10">Anamorsin homolog</fullName>
    </recommendedName>
    <alternativeName>
        <fullName evidence="10">Fe-S cluster assembly protein DRE2 homolog</fullName>
    </alternativeName>
</protein>
<organism evidence="13 14">
    <name type="scientific">Patella caerulea</name>
    <name type="common">Rayed Mediterranean limpet</name>
    <dbReference type="NCBI Taxonomy" id="87958"/>
    <lineage>
        <taxon>Eukaryota</taxon>
        <taxon>Metazoa</taxon>
        <taxon>Spiralia</taxon>
        <taxon>Lophotrochozoa</taxon>
        <taxon>Mollusca</taxon>
        <taxon>Gastropoda</taxon>
        <taxon>Patellogastropoda</taxon>
        <taxon>Patelloidea</taxon>
        <taxon>Patellidae</taxon>
        <taxon>Patella</taxon>
    </lineage>
</organism>
<dbReference type="AlphaFoldDB" id="A0AAN8K604"/>
<dbReference type="GO" id="GO:0051537">
    <property type="term" value="F:2 iron, 2 sulfur cluster binding"/>
    <property type="evidence" value="ECO:0007669"/>
    <property type="project" value="UniProtKB-UniRule"/>
</dbReference>
<name>A0AAN8K604_PATCE</name>
<dbReference type="GO" id="GO:0016226">
    <property type="term" value="P:iron-sulfur cluster assembly"/>
    <property type="evidence" value="ECO:0007669"/>
    <property type="project" value="UniProtKB-UniRule"/>
</dbReference>